<evidence type="ECO:0000256" key="2">
    <source>
        <dbReference type="ARBA" id="ARBA00022692"/>
    </source>
</evidence>
<dbReference type="EnsemblBacteria" id="CAQ46892">
    <property type="protein sequence ID" value="CAQ46892"/>
    <property type="gene ID" value="Smlt3468"/>
</dbReference>
<evidence type="ECO:0000256" key="6">
    <source>
        <dbReference type="SAM" id="Phobius"/>
    </source>
</evidence>
<evidence type="ECO:0000313" key="7">
    <source>
        <dbReference type="EMBL" id="CAQ46892.1"/>
    </source>
</evidence>
<protein>
    <submittedName>
        <fullName evidence="7">Transmembrane protein</fullName>
    </submittedName>
</protein>
<dbReference type="Pfam" id="PF09685">
    <property type="entry name" value="MamF_MmsF"/>
    <property type="match status" value="1"/>
</dbReference>
<sequence length="130" mass="14014">MKRSFVVSEFDNVPPPPPATADVPADQRTMALAAHLLGIFTGFIGALIIWLINKDDAGKAFVTDQAKEALNFQITVTIAMVISMILTIVIIGVFLAPIVGIISLVFSIIAAVKANNGEAYRYPFALRLIK</sequence>
<keyword evidence="3 6" id="KW-1133">Transmembrane helix</keyword>
<dbReference type="Proteomes" id="UP000008840">
    <property type="component" value="Chromosome"/>
</dbReference>
<organism evidence="7 8">
    <name type="scientific">Stenotrophomonas maltophilia (strain K279a)</name>
    <dbReference type="NCBI Taxonomy" id="522373"/>
    <lineage>
        <taxon>Bacteria</taxon>
        <taxon>Pseudomonadati</taxon>
        <taxon>Pseudomonadota</taxon>
        <taxon>Gammaproteobacteria</taxon>
        <taxon>Lysobacterales</taxon>
        <taxon>Lysobacteraceae</taxon>
        <taxon>Stenotrophomonas</taxon>
        <taxon>Stenotrophomonas maltophilia group</taxon>
    </lineage>
</organism>
<dbReference type="EMBL" id="AM743169">
    <property type="protein sequence ID" value="CAQ46892.1"/>
    <property type="molecule type" value="Genomic_DNA"/>
</dbReference>
<name>B2FP38_STRMK</name>
<evidence type="ECO:0000256" key="3">
    <source>
        <dbReference type="ARBA" id="ARBA00022989"/>
    </source>
</evidence>
<dbReference type="KEGG" id="sml:Smlt3468"/>
<evidence type="ECO:0000313" key="8">
    <source>
        <dbReference type="Proteomes" id="UP000008840"/>
    </source>
</evidence>
<keyword evidence="8" id="KW-1185">Reference proteome</keyword>
<feature type="transmembrane region" description="Helical" evidence="6">
    <location>
        <begin position="32"/>
        <end position="52"/>
    </location>
</feature>
<proteinExistence type="predicted"/>
<keyword evidence="4 6" id="KW-0472">Membrane</keyword>
<evidence type="ECO:0000256" key="1">
    <source>
        <dbReference type="ARBA" id="ARBA00004141"/>
    </source>
</evidence>
<gene>
    <name evidence="7" type="ordered locus">Smlt3468</name>
</gene>
<comment type="subcellular location">
    <subcellularLocation>
        <location evidence="1">Membrane</location>
        <topology evidence="1">Multi-pass membrane protein</topology>
    </subcellularLocation>
</comment>
<keyword evidence="2 6" id="KW-0812">Transmembrane</keyword>
<dbReference type="HOGENOM" id="CLU_104196_2_0_6"/>
<dbReference type="eggNOG" id="COG3296">
    <property type="taxonomic scope" value="Bacteria"/>
</dbReference>
<reference evidence="7 8" key="1">
    <citation type="journal article" date="2008" name="Genome Biol.">
        <title>The complete genome, comparative and functional analysis of Stenotrophomonas maltophilia reveals an organism heavily shielded by drug resistance determinants.</title>
        <authorList>
            <person name="Crossman L.C."/>
            <person name="Gould V.C."/>
            <person name="Dow J.M."/>
            <person name="Vernikos G.S."/>
            <person name="Okazaki A."/>
            <person name="Sebaihia M."/>
            <person name="Saunders D."/>
            <person name="Arrowsmith C."/>
            <person name="Carver T."/>
            <person name="Peters N."/>
            <person name="Adlem E."/>
            <person name="Kerhornou A."/>
            <person name="Lord A."/>
            <person name="Murphy L."/>
            <person name="Seeger K."/>
            <person name="Squares R."/>
            <person name="Rutter S."/>
            <person name="Quail M.A."/>
            <person name="Rajandream M.A."/>
            <person name="Harris D."/>
            <person name="Churcher C."/>
            <person name="Bentley S.D."/>
            <person name="Parkhill J."/>
            <person name="Thomson N.R."/>
            <person name="Avison M.B."/>
        </authorList>
    </citation>
    <scope>NUCLEOTIDE SEQUENCE [LARGE SCALE GENOMIC DNA]</scope>
    <source>
        <strain evidence="7 8">K279a</strain>
    </source>
</reference>
<evidence type="ECO:0000256" key="4">
    <source>
        <dbReference type="ARBA" id="ARBA00023136"/>
    </source>
</evidence>
<evidence type="ECO:0000256" key="5">
    <source>
        <dbReference type="SAM" id="MobiDB-lite"/>
    </source>
</evidence>
<feature type="transmembrane region" description="Helical" evidence="6">
    <location>
        <begin position="72"/>
        <end position="105"/>
    </location>
</feature>
<feature type="region of interest" description="Disordered" evidence="5">
    <location>
        <begin position="1"/>
        <end position="20"/>
    </location>
</feature>
<dbReference type="InterPro" id="IPR019109">
    <property type="entry name" value="MamF_MmsF"/>
</dbReference>
<dbReference type="AlphaFoldDB" id="B2FP38"/>
<accession>B2FP38</accession>